<dbReference type="GO" id="GO:0005886">
    <property type="term" value="C:plasma membrane"/>
    <property type="evidence" value="ECO:0007669"/>
    <property type="project" value="UniProtKB-SubCell"/>
</dbReference>
<dbReference type="AlphaFoldDB" id="A0A218WAD7"/>
<reference evidence="15" key="1">
    <citation type="journal article" date="2017" name="Plant J.">
        <title>The pomegranate (Punica granatum L.) genome and the genomics of punicalagin biosynthesis.</title>
        <authorList>
            <person name="Qin G."/>
            <person name="Xu C."/>
            <person name="Ming R."/>
            <person name="Tang H."/>
            <person name="Guyot R."/>
            <person name="Kramer E.M."/>
            <person name="Hu Y."/>
            <person name="Yi X."/>
            <person name="Qi Y."/>
            <person name="Xu X."/>
            <person name="Gao Z."/>
            <person name="Pan H."/>
            <person name="Jian J."/>
            <person name="Tian Y."/>
            <person name="Yue Z."/>
            <person name="Xu Y."/>
        </authorList>
    </citation>
    <scope>NUCLEOTIDE SEQUENCE [LARGE SCALE GENOMIC DNA]</scope>
    <source>
        <strain evidence="15">cv. Dabenzi</strain>
    </source>
</reference>
<evidence type="ECO:0000256" key="3">
    <source>
        <dbReference type="ARBA" id="ARBA00022475"/>
    </source>
</evidence>
<keyword evidence="3" id="KW-1003">Cell membrane</keyword>
<keyword evidence="10" id="KW-0675">Receptor</keyword>
<evidence type="ECO:0000256" key="7">
    <source>
        <dbReference type="ARBA" id="ARBA00022737"/>
    </source>
</evidence>
<dbReference type="InterPro" id="IPR032675">
    <property type="entry name" value="LRR_dom_sf"/>
</dbReference>
<gene>
    <name evidence="14" type="ORF">CDL15_Pgr025683</name>
</gene>
<evidence type="ECO:0000256" key="6">
    <source>
        <dbReference type="ARBA" id="ARBA00022729"/>
    </source>
</evidence>
<keyword evidence="5" id="KW-0812">Transmembrane</keyword>
<organism evidence="14 15">
    <name type="scientific">Punica granatum</name>
    <name type="common">Pomegranate</name>
    <dbReference type="NCBI Taxonomy" id="22663"/>
    <lineage>
        <taxon>Eukaryota</taxon>
        <taxon>Viridiplantae</taxon>
        <taxon>Streptophyta</taxon>
        <taxon>Embryophyta</taxon>
        <taxon>Tracheophyta</taxon>
        <taxon>Spermatophyta</taxon>
        <taxon>Magnoliopsida</taxon>
        <taxon>eudicotyledons</taxon>
        <taxon>Gunneridae</taxon>
        <taxon>Pentapetalae</taxon>
        <taxon>rosids</taxon>
        <taxon>malvids</taxon>
        <taxon>Myrtales</taxon>
        <taxon>Lythraceae</taxon>
        <taxon>Punica</taxon>
    </lineage>
</organism>
<dbReference type="Proteomes" id="UP000197138">
    <property type="component" value="Unassembled WGS sequence"/>
</dbReference>
<evidence type="ECO:0000256" key="1">
    <source>
        <dbReference type="ARBA" id="ARBA00004251"/>
    </source>
</evidence>
<protein>
    <recommendedName>
        <fullName evidence="13">Leucine-rich repeat-containing N-terminal plant-type domain-containing protein</fullName>
    </recommendedName>
</protein>
<comment type="subcellular location">
    <subcellularLocation>
        <location evidence="1">Cell membrane</location>
        <topology evidence="1">Single-pass type I membrane protein</topology>
    </subcellularLocation>
</comment>
<dbReference type="InterPro" id="IPR013210">
    <property type="entry name" value="LRR_N_plant-typ"/>
</dbReference>
<dbReference type="Gene3D" id="3.80.10.10">
    <property type="entry name" value="Ribonuclease Inhibitor"/>
    <property type="match status" value="2"/>
</dbReference>
<evidence type="ECO:0000256" key="12">
    <source>
        <dbReference type="SAM" id="SignalP"/>
    </source>
</evidence>
<dbReference type="Pfam" id="PF00560">
    <property type="entry name" value="LRR_1"/>
    <property type="match status" value="2"/>
</dbReference>
<keyword evidence="7" id="KW-0677">Repeat</keyword>
<dbReference type="PANTHER" id="PTHR48063:SF112">
    <property type="entry name" value="RECEPTOR LIKE PROTEIN 30-LIKE"/>
    <property type="match status" value="1"/>
</dbReference>
<feature type="domain" description="Leucine-rich repeat-containing N-terminal plant-type" evidence="13">
    <location>
        <begin position="40"/>
        <end position="76"/>
    </location>
</feature>
<keyword evidence="4" id="KW-0433">Leucine-rich repeat</keyword>
<keyword evidence="8" id="KW-1133">Transmembrane helix</keyword>
<comment type="similarity">
    <text evidence="2">Belongs to the RLP family.</text>
</comment>
<evidence type="ECO:0000259" key="13">
    <source>
        <dbReference type="Pfam" id="PF08263"/>
    </source>
</evidence>
<sequence length="673" mass="74994">MAASSSTASMIFLSFALLVFSTFARTSCAATFTNATCIEREREALLEFKRGLIDNSNLLSSWVGDDCCSWKGVRCSKRTGRVLKLDLRSPCVVSFYFDDEPLKPVLEQGNCSLTGHIHPSLMELQHLNYLDLSWNNYSYTKIPEFLGSLSNLVYLNLSNACFAFGDIPLHLGNLSNLQYLDLNIQYLRGYATVNNLEWLSGLPSLKHLDLSGISVRNAQGWLQSMSMLSSLQFLGLAFCSLPKVDPAALQVNFSTSLEFLDLSYNNGFVQCKHISGQVATSLCSITELSFLGLQGNAFSGSIPKCLSTMTNLEILDLGRNKLAGRIPSWIGRMVQPRVLNLEFNSFYGEIPMSICKLGDLRVLNLAHNNLSGSIPLCFDNLTTMSDPKYLPDTNVSYSLGVEVQMKNITQVYTSALRYLFSIDLSNNILNRDIPAELTRLCNLENLNLSQNDLWGGIPPKIANLKKLESLDLSINQLSGPIPQSLSELDSLGYLNLSFNQLSGPIPSSAHLSTFTNESYLGNDALCGPPLSKNCSRDHGQSNDIHKQHGDVSEDKIISQLLVMVEIKLQKVTRKCKMNPISSLLGMTTEHFSRYQCPMAKAWIVLSFSAFLYFSVAENAYLINHGSDRPRCEFICQKLRHCKVKRSPDECVFSGFFLQRFDCASLRHTFEVVQ</sequence>
<comment type="caution">
    <text evidence="14">The sequence shown here is derived from an EMBL/GenBank/DDBJ whole genome shotgun (WGS) entry which is preliminary data.</text>
</comment>
<keyword evidence="9" id="KW-0472">Membrane</keyword>
<dbReference type="EMBL" id="MTKT01004810">
    <property type="protein sequence ID" value="OWM69834.1"/>
    <property type="molecule type" value="Genomic_DNA"/>
</dbReference>
<name>A0A218WAD7_PUNGR</name>
<keyword evidence="11" id="KW-0325">Glycoprotein</keyword>
<dbReference type="InterPro" id="IPR046956">
    <property type="entry name" value="RLP23-like"/>
</dbReference>
<dbReference type="FunFam" id="3.80.10.10:FF:000095">
    <property type="entry name" value="LRR receptor-like serine/threonine-protein kinase GSO1"/>
    <property type="match status" value="1"/>
</dbReference>
<evidence type="ECO:0000313" key="14">
    <source>
        <dbReference type="EMBL" id="OWM69834.1"/>
    </source>
</evidence>
<keyword evidence="6 12" id="KW-0732">Signal</keyword>
<dbReference type="PANTHER" id="PTHR48063">
    <property type="entry name" value="LRR RECEPTOR-LIKE KINASE"/>
    <property type="match status" value="1"/>
</dbReference>
<evidence type="ECO:0000256" key="11">
    <source>
        <dbReference type="ARBA" id="ARBA00023180"/>
    </source>
</evidence>
<dbReference type="InterPro" id="IPR001611">
    <property type="entry name" value="Leu-rich_rpt"/>
</dbReference>
<dbReference type="Pfam" id="PF08263">
    <property type="entry name" value="LRRNT_2"/>
    <property type="match status" value="1"/>
</dbReference>
<evidence type="ECO:0000256" key="5">
    <source>
        <dbReference type="ARBA" id="ARBA00022692"/>
    </source>
</evidence>
<evidence type="ECO:0000256" key="2">
    <source>
        <dbReference type="ARBA" id="ARBA00009592"/>
    </source>
</evidence>
<evidence type="ECO:0000256" key="4">
    <source>
        <dbReference type="ARBA" id="ARBA00022614"/>
    </source>
</evidence>
<dbReference type="SUPFAM" id="SSF52058">
    <property type="entry name" value="L domain-like"/>
    <property type="match status" value="1"/>
</dbReference>
<dbReference type="InterPro" id="IPR003591">
    <property type="entry name" value="Leu-rich_rpt_typical-subtyp"/>
</dbReference>
<proteinExistence type="inferred from homology"/>
<evidence type="ECO:0000313" key="15">
    <source>
        <dbReference type="Proteomes" id="UP000197138"/>
    </source>
</evidence>
<evidence type="ECO:0000256" key="8">
    <source>
        <dbReference type="ARBA" id="ARBA00022989"/>
    </source>
</evidence>
<feature type="signal peptide" evidence="12">
    <location>
        <begin position="1"/>
        <end position="29"/>
    </location>
</feature>
<evidence type="ECO:0000256" key="10">
    <source>
        <dbReference type="ARBA" id="ARBA00023170"/>
    </source>
</evidence>
<feature type="chain" id="PRO_5012939707" description="Leucine-rich repeat-containing N-terminal plant-type domain-containing protein" evidence="12">
    <location>
        <begin position="30"/>
        <end position="673"/>
    </location>
</feature>
<evidence type="ECO:0000256" key="9">
    <source>
        <dbReference type="ARBA" id="ARBA00023136"/>
    </source>
</evidence>
<accession>A0A218WAD7</accession>
<dbReference type="Pfam" id="PF13855">
    <property type="entry name" value="LRR_8"/>
    <property type="match status" value="1"/>
</dbReference>
<dbReference type="SMART" id="SM00369">
    <property type="entry name" value="LRR_TYP"/>
    <property type="match status" value="6"/>
</dbReference>